<evidence type="ECO:0000313" key="4">
    <source>
        <dbReference type="Proteomes" id="UP000008711"/>
    </source>
</evidence>
<dbReference type="Proteomes" id="UP000008711">
    <property type="component" value="Unassembled WGS sequence"/>
</dbReference>
<name>B3NB38_DROER</name>
<proteinExistence type="predicted"/>
<dbReference type="eggNOG" id="ENOG502TA17">
    <property type="taxonomic scope" value="Eukaryota"/>
</dbReference>
<dbReference type="OrthoDB" id="7855422at2759"/>
<reference evidence="3 4" key="2">
    <citation type="journal article" date="2008" name="Bioinformatics">
        <title>Assembly reconciliation.</title>
        <authorList>
            <person name="Zimin A.V."/>
            <person name="Smith D.R."/>
            <person name="Sutton G."/>
            <person name="Yorke J.A."/>
        </authorList>
    </citation>
    <scope>NUCLEOTIDE SEQUENCE [LARGE SCALE GENOMIC DNA]</scope>
    <source>
        <strain evidence="3 4">TSC#14021-0224.01</strain>
    </source>
</reference>
<sequence length="342" mass="39445">MRFVLWYVFVLSSVNVFQKANAKSKLGEKSTDYPYNEVVQNLIKNWELPVVYLKKRGFLPRNYEDASRIKPNLDALMQRIERTKRDHTKEITMKVRPTEMSKSFPRNQRCFLSSTGSMLSNLEQLKAIEGQATKSKSNTKPSEQEQQLLAMKRRLEELQQGLPGYPRQIKLTQRDKDPVKSSKSYDQILQRMIEKTSPHYTQHSNSHLGAHQNQLAPAPDANQKFVNAQMGPKKDTPLTLEPIELKAYRAHSALRNFLDKSAVDLPISRAVETLKITAKMEAPNLESQLRAPTFLNWDMKKGRLDHYSREDKEAYLNQLVRVFGQNMDFKEPTHKGNEPTGS</sequence>
<dbReference type="EMBL" id="CH954177">
    <property type="protein sequence ID" value="EDV59803.1"/>
    <property type="molecule type" value="Genomic_DNA"/>
</dbReference>
<feature type="chain" id="PRO_5002794504" evidence="2">
    <location>
        <begin position="23"/>
        <end position="342"/>
    </location>
</feature>
<reference evidence="3 4" key="1">
    <citation type="journal article" date="2007" name="Nature">
        <title>Evolution of genes and genomes on the Drosophila phylogeny.</title>
        <authorList>
            <consortium name="Drosophila 12 Genomes Consortium"/>
            <person name="Clark A.G."/>
            <person name="Eisen M.B."/>
            <person name="Smith D.R."/>
            <person name="Bergman C.M."/>
            <person name="Oliver B."/>
            <person name="Markow T.A."/>
            <person name="Kaufman T.C."/>
            <person name="Kellis M."/>
            <person name="Gelbart W."/>
            <person name="Iyer V.N."/>
            <person name="Pollard D.A."/>
            <person name="Sackton T.B."/>
            <person name="Larracuente A.M."/>
            <person name="Singh N.D."/>
            <person name="Abad J.P."/>
            <person name="Abt D.N."/>
            <person name="Adryan B."/>
            <person name="Aguade M."/>
            <person name="Akashi H."/>
            <person name="Anderson W.W."/>
            <person name="Aquadro C.F."/>
            <person name="Ardell D.H."/>
            <person name="Arguello R."/>
            <person name="Artieri C.G."/>
            <person name="Barbash D.A."/>
            <person name="Barker D."/>
            <person name="Barsanti P."/>
            <person name="Batterham P."/>
            <person name="Batzoglou S."/>
            <person name="Begun D."/>
            <person name="Bhutkar A."/>
            <person name="Blanco E."/>
            <person name="Bosak S.A."/>
            <person name="Bradley R.K."/>
            <person name="Brand A.D."/>
            <person name="Brent M.R."/>
            <person name="Brooks A.N."/>
            <person name="Brown R.H."/>
            <person name="Butlin R.K."/>
            <person name="Caggese C."/>
            <person name="Calvi B.R."/>
            <person name="Bernardo de Carvalho A."/>
            <person name="Caspi A."/>
            <person name="Castrezana S."/>
            <person name="Celniker S.E."/>
            <person name="Chang J.L."/>
            <person name="Chapple C."/>
            <person name="Chatterji S."/>
            <person name="Chinwalla A."/>
            <person name="Civetta A."/>
            <person name="Clifton S.W."/>
            <person name="Comeron J.M."/>
            <person name="Costello J.C."/>
            <person name="Coyne J.A."/>
            <person name="Daub J."/>
            <person name="David R.G."/>
            <person name="Delcher A.L."/>
            <person name="Delehaunty K."/>
            <person name="Do C.B."/>
            <person name="Ebling H."/>
            <person name="Edwards K."/>
            <person name="Eickbush T."/>
            <person name="Evans J.D."/>
            <person name="Filipski A."/>
            <person name="Findeiss S."/>
            <person name="Freyhult E."/>
            <person name="Fulton L."/>
            <person name="Fulton R."/>
            <person name="Garcia A.C."/>
            <person name="Gardiner A."/>
            <person name="Garfield D.A."/>
            <person name="Garvin B.E."/>
            <person name="Gibson G."/>
            <person name="Gilbert D."/>
            <person name="Gnerre S."/>
            <person name="Godfrey J."/>
            <person name="Good R."/>
            <person name="Gotea V."/>
            <person name="Gravely B."/>
            <person name="Greenberg A.J."/>
            <person name="Griffiths-Jones S."/>
            <person name="Gross S."/>
            <person name="Guigo R."/>
            <person name="Gustafson E.A."/>
            <person name="Haerty W."/>
            <person name="Hahn M.W."/>
            <person name="Halligan D.L."/>
            <person name="Halpern A.L."/>
            <person name="Halter G.M."/>
            <person name="Han M.V."/>
            <person name="Heger A."/>
            <person name="Hillier L."/>
            <person name="Hinrichs A.S."/>
            <person name="Holmes I."/>
            <person name="Hoskins R.A."/>
            <person name="Hubisz M.J."/>
            <person name="Hultmark D."/>
            <person name="Huntley M.A."/>
            <person name="Jaffe D.B."/>
            <person name="Jagadeeshan S."/>
            <person name="Jeck W.R."/>
            <person name="Johnson J."/>
            <person name="Jones C.D."/>
            <person name="Jordan W.C."/>
            <person name="Karpen G.H."/>
            <person name="Kataoka E."/>
            <person name="Keightley P.D."/>
            <person name="Kheradpour P."/>
            <person name="Kirkness E.F."/>
            <person name="Koerich L.B."/>
            <person name="Kristiansen K."/>
            <person name="Kudrna D."/>
            <person name="Kulathinal R.J."/>
            <person name="Kumar S."/>
            <person name="Kwok R."/>
            <person name="Lander E."/>
            <person name="Langley C.H."/>
            <person name="Lapoint R."/>
            <person name="Lazzaro B.P."/>
            <person name="Lee S.J."/>
            <person name="Levesque L."/>
            <person name="Li R."/>
            <person name="Lin C.F."/>
            <person name="Lin M.F."/>
            <person name="Lindblad-Toh K."/>
            <person name="Llopart A."/>
            <person name="Long M."/>
            <person name="Low L."/>
            <person name="Lozovsky E."/>
            <person name="Lu J."/>
            <person name="Luo M."/>
            <person name="Machado C.A."/>
            <person name="Makalowski W."/>
            <person name="Marzo M."/>
            <person name="Matsuda M."/>
            <person name="Matzkin L."/>
            <person name="McAllister B."/>
            <person name="McBride C.S."/>
            <person name="McKernan B."/>
            <person name="McKernan K."/>
            <person name="Mendez-Lago M."/>
            <person name="Minx P."/>
            <person name="Mollenhauer M.U."/>
            <person name="Montooth K."/>
            <person name="Mount S.M."/>
            <person name="Mu X."/>
            <person name="Myers E."/>
            <person name="Negre B."/>
            <person name="Newfeld S."/>
            <person name="Nielsen R."/>
            <person name="Noor M.A."/>
            <person name="O'Grady P."/>
            <person name="Pachter L."/>
            <person name="Papaceit M."/>
            <person name="Parisi M.J."/>
            <person name="Parisi M."/>
            <person name="Parts L."/>
            <person name="Pedersen J.S."/>
            <person name="Pesole G."/>
            <person name="Phillippy A.M."/>
            <person name="Ponting C.P."/>
            <person name="Pop M."/>
            <person name="Porcelli D."/>
            <person name="Powell J.R."/>
            <person name="Prohaska S."/>
            <person name="Pruitt K."/>
            <person name="Puig M."/>
            <person name="Quesneville H."/>
            <person name="Ram K.R."/>
            <person name="Rand D."/>
            <person name="Rasmussen M.D."/>
            <person name="Reed L.K."/>
            <person name="Reenan R."/>
            <person name="Reily A."/>
            <person name="Remington K.A."/>
            <person name="Rieger T.T."/>
            <person name="Ritchie M.G."/>
            <person name="Robin C."/>
            <person name="Rogers Y.H."/>
            <person name="Rohde C."/>
            <person name="Rozas J."/>
            <person name="Rubenfield M.J."/>
            <person name="Ruiz A."/>
            <person name="Russo S."/>
            <person name="Salzberg S.L."/>
            <person name="Sanchez-Gracia A."/>
            <person name="Saranga D.J."/>
            <person name="Sato H."/>
            <person name="Schaeffer S.W."/>
            <person name="Schatz M.C."/>
            <person name="Schlenke T."/>
            <person name="Schwartz R."/>
            <person name="Segarra C."/>
            <person name="Singh R.S."/>
            <person name="Sirot L."/>
            <person name="Sirota M."/>
            <person name="Sisneros N.B."/>
            <person name="Smith C.D."/>
            <person name="Smith T.F."/>
            <person name="Spieth J."/>
            <person name="Stage D.E."/>
            <person name="Stark A."/>
            <person name="Stephan W."/>
            <person name="Strausberg R.L."/>
            <person name="Strempel S."/>
            <person name="Sturgill D."/>
            <person name="Sutton G."/>
            <person name="Sutton G.G."/>
            <person name="Tao W."/>
            <person name="Teichmann S."/>
            <person name="Tobari Y.N."/>
            <person name="Tomimura Y."/>
            <person name="Tsolas J.M."/>
            <person name="Valente V.L."/>
            <person name="Venter E."/>
            <person name="Venter J.C."/>
            <person name="Vicario S."/>
            <person name="Vieira F.G."/>
            <person name="Vilella A.J."/>
            <person name="Villasante A."/>
            <person name="Walenz B."/>
            <person name="Wang J."/>
            <person name="Wasserman M."/>
            <person name="Watts T."/>
            <person name="Wilson D."/>
            <person name="Wilson R.K."/>
            <person name="Wing R.A."/>
            <person name="Wolfner M.F."/>
            <person name="Wong A."/>
            <person name="Wong G.K."/>
            <person name="Wu C.I."/>
            <person name="Wu G."/>
            <person name="Yamamoto D."/>
            <person name="Yang H.P."/>
            <person name="Yang S.P."/>
            <person name="Yorke J.A."/>
            <person name="Yoshida K."/>
            <person name="Zdobnov E."/>
            <person name="Zhang P."/>
            <person name="Zhang Y."/>
            <person name="Zimin A.V."/>
            <person name="Baldwin J."/>
            <person name="Abdouelleil A."/>
            <person name="Abdulkadir J."/>
            <person name="Abebe A."/>
            <person name="Abera B."/>
            <person name="Abreu J."/>
            <person name="Acer S.C."/>
            <person name="Aftuck L."/>
            <person name="Alexander A."/>
            <person name="An P."/>
            <person name="Anderson E."/>
            <person name="Anderson S."/>
            <person name="Arachi H."/>
            <person name="Azer M."/>
            <person name="Bachantsang P."/>
            <person name="Barry A."/>
            <person name="Bayul T."/>
            <person name="Berlin A."/>
            <person name="Bessette D."/>
            <person name="Bloom T."/>
            <person name="Blye J."/>
            <person name="Boguslavskiy L."/>
            <person name="Bonnet C."/>
            <person name="Boukhgalter B."/>
            <person name="Bourzgui I."/>
            <person name="Brown A."/>
            <person name="Cahill P."/>
            <person name="Channer S."/>
            <person name="Cheshatsang Y."/>
            <person name="Chuda L."/>
            <person name="Citroen M."/>
            <person name="Collymore A."/>
            <person name="Cooke P."/>
            <person name="Costello M."/>
            <person name="D'Aco K."/>
            <person name="Daza R."/>
            <person name="De Haan G."/>
            <person name="DeGray S."/>
            <person name="DeMaso C."/>
            <person name="Dhargay N."/>
            <person name="Dooley K."/>
            <person name="Dooley E."/>
            <person name="Doricent M."/>
            <person name="Dorje P."/>
            <person name="Dorjee K."/>
            <person name="Dupes A."/>
            <person name="Elong R."/>
            <person name="Falk J."/>
            <person name="Farina A."/>
            <person name="Faro S."/>
            <person name="Ferguson D."/>
            <person name="Fisher S."/>
            <person name="Foley C.D."/>
            <person name="Franke A."/>
            <person name="Friedrich D."/>
            <person name="Gadbois L."/>
            <person name="Gearin G."/>
            <person name="Gearin C.R."/>
            <person name="Giannoukos G."/>
            <person name="Goode T."/>
            <person name="Graham J."/>
            <person name="Grandbois E."/>
            <person name="Grewal S."/>
            <person name="Gyaltsen K."/>
            <person name="Hafez N."/>
            <person name="Hagos B."/>
            <person name="Hall J."/>
            <person name="Henson C."/>
            <person name="Hollinger A."/>
            <person name="Honan T."/>
            <person name="Huard M.D."/>
            <person name="Hughes L."/>
            <person name="Hurhula B."/>
            <person name="Husby M.E."/>
            <person name="Kamat A."/>
            <person name="Kanga B."/>
            <person name="Kashin S."/>
            <person name="Khazanovich D."/>
            <person name="Kisner P."/>
            <person name="Lance K."/>
            <person name="Lara M."/>
            <person name="Lee W."/>
            <person name="Lennon N."/>
            <person name="Letendre F."/>
            <person name="LeVine R."/>
            <person name="Lipovsky A."/>
            <person name="Liu X."/>
            <person name="Liu J."/>
            <person name="Liu S."/>
            <person name="Lokyitsang T."/>
            <person name="Lokyitsang Y."/>
            <person name="Lubonja R."/>
            <person name="Lui A."/>
            <person name="MacDonald P."/>
            <person name="Magnisalis V."/>
            <person name="Maru K."/>
            <person name="Matthews C."/>
            <person name="McCusker W."/>
            <person name="McDonough S."/>
            <person name="Mehta T."/>
            <person name="Meldrim J."/>
            <person name="Meneus L."/>
            <person name="Mihai O."/>
            <person name="Mihalev A."/>
            <person name="Mihova T."/>
            <person name="Mittelman R."/>
            <person name="Mlenga V."/>
            <person name="Montmayeur A."/>
            <person name="Mulrain L."/>
            <person name="Navidi A."/>
            <person name="Naylor J."/>
            <person name="Negash T."/>
            <person name="Nguyen T."/>
            <person name="Nguyen N."/>
            <person name="Nicol R."/>
            <person name="Norbu C."/>
            <person name="Norbu N."/>
            <person name="Novod N."/>
            <person name="O'Neill B."/>
            <person name="Osman S."/>
            <person name="Markiewicz E."/>
            <person name="Oyono O.L."/>
            <person name="Patti C."/>
            <person name="Phunkhang P."/>
            <person name="Pierre F."/>
            <person name="Priest M."/>
            <person name="Raghuraman S."/>
            <person name="Rege F."/>
            <person name="Reyes R."/>
            <person name="Rise C."/>
            <person name="Rogov P."/>
            <person name="Ross K."/>
            <person name="Ryan E."/>
            <person name="Settipalli S."/>
            <person name="Shea T."/>
            <person name="Sherpa N."/>
            <person name="Shi L."/>
            <person name="Shih D."/>
            <person name="Sparrow T."/>
            <person name="Spaulding J."/>
            <person name="Stalker J."/>
            <person name="Stange-Thomann N."/>
            <person name="Stavropoulos S."/>
            <person name="Stone C."/>
            <person name="Strader C."/>
            <person name="Tesfaye S."/>
            <person name="Thomson T."/>
            <person name="Thoulutsang Y."/>
            <person name="Thoulutsang D."/>
            <person name="Topham K."/>
            <person name="Topping I."/>
            <person name="Tsamla T."/>
            <person name="Vassiliev H."/>
            <person name="Vo A."/>
            <person name="Wangchuk T."/>
            <person name="Wangdi T."/>
            <person name="Weiand M."/>
            <person name="Wilkinson J."/>
            <person name="Wilson A."/>
            <person name="Yadav S."/>
            <person name="Young G."/>
            <person name="Yu Q."/>
            <person name="Zembek L."/>
            <person name="Zhong D."/>
            <person name="Zimmer A."/>
            <person name="Zwirko Z."/>
            <person name="Jaffe D.B."/>
            <person name="Alvarez P."/>
            <person name="Brockman W."/>
            <person name="Butler J."/>
            <person name="Chin C."/>
            <person name="Gnerre S."/>
            <person name="Grabherr M."/>
            <person name="Kleber M."/>
            <person name="Mauceli E."/>
            <person name="MacCallum I."/>
        </authorList>
    </citation>
    <scope>NUCLEOTIDE SEQUENCE [LARGE SCALE GENOMIC DNA]</scope>
    <source>
        <strain evidence="3 4">TSC#14021-0224.01</strain>
    </source>
</reference>
<organism evidence="3 4">
    <name type="scientific">Drosophila erecta</name>
    <name type="common">Fruit fly</name>
    <dbReference type="NCBI Taxonomy" id="7220"/>
    <lineage>
        <taxon>Eukaryota</taxon>
        <taxon>Metazoa</taxon>
        <taxon>Ecdysozoa</taxon>
        <taxon>Arthropoda</taxon>
        <taxon>Hexapoda</taxon>
        <taxon>Insecta</taxon>
        <taxon>Pterygota</taxon>
        <taxon>Neoptera</taxon>
        <taxon>Endopterygota</taxon>
        <taxon>Diptera</taxon>
        <taxon>Brachycera</taxon>
        <taxon>Muscomorpha</taxon>
        <taxon>Ephydroidea</taxon>
        <taxon>Drosophilidae</taxon>
        <taxon>Drosophila</taxon>
        <taxon>Sophophora</taxon>
    </lineage>
</organism>
<evidence type="ECO:0000256" key="1">
    <source>
        <dbReference type="SAM" id="MobiDB-lite"/>
    </source>
</evidence>
<evidence type="ECO:0000256" key="2">
    <source>
        <dbReference type="SAM" id="SignalP"/>
    </source>
</evidence>
<feature type="signal peptide" evidence="2">
    <location>
        <begin position="1"/>
        <end position="22"/>
    </location>
</feature>
<dbReference type="PhylomeDB" id="B3NB38"/>
<dbReference type="OMA" id="SYLNWDI"/>
<keyword evidence="4" id="KW-1185">Reference proteome</keyword>
<feature type="region of interest" description="Disordered" evidence="1">
    <location>
        <begin position="160"/>
        <end position="182"/>
    </location>
</feature>
<keyword evidence="2" id="KW-0732">Signal</keyword>
<dbReference type="HOGENOM" id="CLU_980971_0_0_1"/>
<protein>
    <submittedName>
        <fullName evidence="3">Uncharacterized protein</fullName>
    </submittedName>
</protein>
<gene>
    <name evidence="3" type="primary">Dere\GG23215</name>
    <name evidence="3" type="synonym">dere_GLEANR_8058</name>
    <name evidence="3" type="synonym">GG23215</name>
    <name evidence="3" type="ORF">Dere_GG23215</name>
</gene>
<dbReference type="KEGG" id="der:6541650"/>
<accession>B3NB38</accession>
<evidence type="ECO:0000313" key="3">
    <source>
        <dbReference type="EMBL" id="EDV59803.1"/>
    </source>
</evidence>
<dbReference type="AlphaFoldDB" id="B3NB38"/>